<evidence type="ECO:0000313" key="2">
    <source>
        <dbReference type="Proteomes" id="UP001246858"/>
    </source>
</evidence>
<dbReference type="Proteomes" id="UP001246858">
    <property type="component" value="Unassembled WGS sequence"/>
</dbReference>
<sequence length="113" mass="12733">MNKPIELTIYLNHMNIGSLVLKAPKQYYKVNGLLDVLPLAGELQQFIRSVAAGATPHSLFNLADLNSSTYEFELRFAGLLYLVLRLKTADNGKVVMFEWNGSFGDFRDGFKVF</sequence>
<proteinExistence type="predicted"/>
<protein>
    <submittedName>
        <fullName evidence="1">Uncharacterized protein</fullName>
    </submittedName>
</protein>
<name>A0ACC6KZ98_9SPHI</name>
<organism evidence="1 2">
    <name type="scientific">Pedobacter africanus</name>
    <dbReference type="NCBI Taxonomy" id="151894"/>
    <lineage>
        <taxon>Bacteria</taxon>
        <taxon>Pseudomonadati</taxon>
        <taxon>Bacteroidota</taxon>
        <taxon>Sphingobacteriia</taxon>
        <taxon>Sphingobacteriales</taxon>
        <taxon>Sphingobacteriaceae</taxon>
        <taxon>Pedobacter</taxon>
    </lineage>
</organism>
<accession>A0ACC6KZ98</accession>
<comment type="caution">
    <text evidence="1">The sequence shown here is derived from an EMBL/GenBank/DDBJ whole genome shotgun (WGS) entry which is preliminary data.</text>
</comment>
<gene>
    <name evidence="1" type="ORF">J2X78_003161</name>
</gene>
<keyword evidence="2" id="KW-1185">Reference proteome</keyword>
<dbReference type="EMBL" id="JAVDTF010000003">
    <property type="protein sequence ID" value="MDR6784587.1"/>
    <property type="molecule type" value="Genomic_DNA"/>
</dbReference>
<evidence type="ECO:0000313" key="1">
    <source>
        <dbReference type="EMBL" id="MDR6784587.1"/>
    </source>
</evidence>
<reference evidence="1" key="1">
    <citation type="submission" date="2023-07" db="EMBL/GenBank/DDBJ databases">
        <title>Sorghum-associated microbial communities from plants grown in Nebraska, USA.</title>
        <authorList>
            <person name="Schachtman D."/>
        </authorList>
    </citation>
    <scope>NUCLEOTIDE SEQUENCE</scope>
    <source>
        <strain evidence="1">2697</strain>
    </source>
</reference>